<dbReference type="Proteomes" id="UP000676336">
    <property type="component" value="Unassembled WGS sequence"/>
</dbReference>
<dbReference type="AlphaFoldDB" id="A0A8S2YGJ7"/>
<sequence length="34" mass="4194">LFNERQNMLMEISRPLQCVCFRTSIWDETLYKVE</sequence>
<protein>
    <submittedName>
        <fullName evidence="1">Uncharacterized protein</fullName>
    </submittedName>
</protein>
<evidence type="ECO:0000313" key="4">
    <source>
        <dbReference type="Proteomes" id="UP000681720"/>
    </source>
</evidence>
<evidence type="ECO:0000313" key="3">
    <source>
        <dbReference type="EMBL" id="CAF4724970.1"/>
    </source>
</evidence>
<organism evidence="1 4">
    <name type="scientific">Rotaria magnacalcarata</name>
    <dbReference type="NCBI Taxonomy" id="392030"/>
    <lineage>
        <taxon>Eukaryota</taxon>
        <taxon>Metazoa</taxon>
        <taxon>Spiralia</taxon>
        <taxon>Gnathifera</taxon>
        <taxon>Rotifera</taxon>
        <taxon>Eurotatoria</taxon>
        <taxon>Bdelloidea</taxon>
        <taxon>Philodinida</taxon>
        <taxon>Philodinidae</taxon>
        <taxon>Rotaria</taxon>
    </lineage>
</organism>
<accession>A0A8S2YGJ7</accession>
<reference evidence="1" key="1">
    <citation type="submission" date="2021-02" db="EMBL/GenBank/DDBJ databases">
        <authorList>
            <person name="Nowell W R."/>
        </authorList>
    </citation>
    <scope>NUCLEOTIDE SEQUENCE</scope>
</reference>
<dbReference type="Gene3D" id="3.40.50.300">
    <property type="entry name" value="P-loop containing nucleotide triphosphate hydrolases"/>
    <property type="match status" value="1"/>
</dbReference>
<dbReference type="InterPro" id="IPR027417">
    <property type="entry name" value="P-loop_NTPase"/>
</dbReference>
<dbReference type="EMBL" id="CAJOBH010113387">
    <property type="protein sequence ID" value="CAF4673231.1"/>
    <property type="molecule type" value="Genomic_DNA"/>
</dbReference>
<proteinExistence type="predicted"/>
<dbReference type="EMBL" id="CAJOBI010131157">
    <property type="protein sequence ID" value="CAF4724970.1"/>
    <property type="molecule type" value="Genomic_DNA"/>
</dbReference>
<evidence type="ECO:0000313" key="2">
    <source>
        <dbReference type="EMBL" id="CAF4673231.1"/>
    </source>
</evidence>
<dbReference type="Proteomes" id="UP000681967">
    <property type="component" value="Unassembled WGS sequence"/>
</dbReference>
<name>A0A8S2YGJ7_9BILA</name>
<comment type="caution">
    <text evidence="1">The sequence shown here is derived from an EMBL/GenBank/DDBJ whole genome shotgun (WGS) entry which is preliminary data.</text>
</comment>
<feature type="non-terminal residue" evidence="1">
    <location>
        <position position="1"/>
    </location>
</feature>
<dbReference type="Proteomes" id="UP000681720">
    <property type="component" value="Unassembled WGS sequence"/>
</dbReference>
<gene>
    <name evidence="2" type="ORF">BYL167_LOCUS43051</name>
    <name evidence="1" type="ORF">GIL414_LOCUS36555</name>
    <name evidence="3" type="ORF">SMN809_LOCUS44015</name>
</gene>
<dbReference type="EMBL" id="CAJOBJ010091296">
    <property type="protein sequence ID" value="CAF4544121.1"/>
    <property type="molecule type" value="Genomic_DNA"/>
</dbReference>
<evidence type="ECO:0000313" key="1">
    <source>
        <dbReference type="EMBL" id="CAF4544121.1"/>
    </source>
</evidence>